<dbReference type="PANTHER" id="PTHR24416:SF489">
    <property type="entry name" value="PROTEIN KINASE DOMAIN-CONTAINING PROTEIN"/>
    <property type="match status" value="1"/>
</dbReference>
<evidence type="ECO:0000256" key="5">
    <source>
        <dbReference type="SAM" id="Phobius"/>
    </source>
</evidence>
<dbReference type="EMBL" id="BGZK01000120">
    <property type="protein sequence ID" value="GBP20607.1"/>
    <property type="molecule type" value="Genomic_DNA"/>
</dbReference>
<feature type="domain" description="Protein kinase" evidence="6">
    <location>
        <begin position="705"/>
        <end position="947"/>
    </location>
</feature>
<dbReference type="InterPro" id="IPR008266">
    <property type="entry name" value="Tyr_kinase_AS"/>
</dbReference>
<keyword evidence="5" id="KW-0812">Transmembrane</keyword>
<dbReference type="PROSITE" id="PS00107">
    <property type="entry name" value="PROTEIN_KINASE_ATP"/>
    <property type="match status" value="1"/>
</dbReference>
<dbReference type="PRINTS" id="PR00109">
    <property type="entry name" value="TYRKINASE"/>
</dbReference>
<evidence type="ECO:0000256" key="4">
    <source>
        <dbReference type="SAM" id="MobiDB-lite"/>
    </source>
</evidence>
<dbReference type="OrthoDB" id="4062651at2759"/>
<dbReference type="InterPro" id="IPR000719">
    <property type="entry name" value="Prot_kinase_dom"/>
</dbReference>
<keyword evidence="7" id="KW-0808">Transferase</keyword>
<sequence length="947" mass="106823">MWAGSQINLVQQRLRASYKLTTRRRITATKVVRCREQVQNKAEPANGTEIAIKSETETETQNKTEVESQRGTEIKMKNVIRLEISSSTGMGIRKWELSKNIIKYFPITDMGIGNPLQYTNVIAMANSFLSIYSLSEQWGNIPEWCMERNVCAAVLVPGGHSDYSAGLLHQFVSMQRLKLAPVPPPNHKDHYNNRSLLTLFELESSLSSDSTYMFVHKHLAIYAKRVARTMYPFFTLATYADIVSKFSKANESLSAVEEEACKYILENKERIDAWLPPEDTTIYIRYFFCQDDSYVNRIEKAMDIVQEVLQHRVSFTPQLLPTKLICDNGPASSIATNLEEFTRNFSWPYLGAVVAPTANVTTQYLSYSQETLLMLYESQESPSPEYPVFLSTADRDSVIAAAVSWLVNRGYETVTLKIENRSPEYIENIQKQLRANDIFHMPYKINTTAQVLIADAGPDTVERLACNIAENSFSTILLSLREWSSRPLTCSNSNVKANRLLISMWTVSSSWQDGSEDWKLQNDTDVELRQRLQGALGNNWPSQIVPMADAILTAAHALNDLYHQYPQFIYDLHGENVTSRLLYEIVKNSKTKGVAQLLQYTKNNSLNEPLVFITHWRNGTSARLDAVMGITTPSNGTHILWVRENQFNDTSSSILIYSMFSGVIMIFLCILGFKYWQAKYQKPITLLKWPVPDQLAAFEMRRDELELHEKLGEGVTGRVFLALWRGRKMIHVAVKTPVVGSSGAPALLWEARMMAPLEHPNVVRLLGIVANGPPPLIVLEYAINGDLRRYLAETKRATGGLKRVSPVLLTRLAREAAAALAYLASRNIVHRDIRAANCLIDEYHTLKLADFGLARALPRGTTEGVGKNQYLCRRRALFPVSWMAPESLNRGVFSLASDMWSYGVLLVELVTMGARPFGDWPPHVTLCHVVNGGTPPLPPDVSLDMFV</sequence>
<dbReference type="GO" id="GO:0007169">
    <property type="term" value="P:cell surface receptor protein tyrosine kinase signaling pathway"/>
    <property type="evidence" value="ECO:0007669"/>
    <property type="project" value="TreeGrafter"/>
</dbReference>
<accession>A0A4C1U3C5</accession>
<organism evidence="7 8">
    <name type="scientific">Eumeta variegata</name>
    <name type="common">Bagworm moth</name>
    <name type="synonym">Eumeta japonica</name>
    <dbReference type="NCBI Taxonomy" id="151549"/>
    <lineage>
        <taxon>Eukaryota</taxon>
        <taxon>Metazoa</taxon>
        <taxon>Ecdysozoa</taxon>
        <taxon>Arthropoda</taxon>
        <taxon>Hexapoda</taxon>
        <taxon>Insecta</taxon>
        <taxon>Pterygota</taxon>
        <taxon>Neoptera</taxon>
        <taxon>Endopterygota</taxon>
        <taxon>Lepidoptera</taxon>
        <taxon>Glossata</taxon>
        <taxon>Ditrysia</taxon>
        <taxon>Tineoidea</taxon>
        <taxon>Psychidae</taxon>
        <taxon>Oiketicinae</taxon>
        <taxon>Eumeta</taxon>
    </lineage>
</organism>
<dbReference type="STRING" id="151549.A0A4C1U3C5"/>
<feature type="binding site" evidence="3">
    <location>
        <position position="735"/>
    </location>
    <ligand>
        <name>ATP</name>
        <dbReference type="ChEBI" id="CHEBI:30616"/>
    </ligand>
</feature>
<keyword evidence="8" id="KW-1185">Reference proteome</keyword>
<keyword evidence="7" id="KW-0418">Kinase</keyword>
<dbReference type="SMART" id="SM00219">
    <property type="entry name" value="TyrKc"/>
    <property type="match status" value="1"/>
</dbReference>
<dbReference type="GO" id="GO:0004714">
    <property type="term" value="F:transmembrane receptor protein tyrosine kinase activity"/>
    <property type="evidence" value="ECO:0007669"/>
    <property type="project" value="UniProtKB-EC"/>
</dbReference>
<dbReference type="PROSITE" id="PS00109">
    <property type="entry name" value="PROTEIN_KINASE_TYR"/>
    <property type="match status" value="1"/>
</dbReference>
<dbReference type="Gene3D" id="1.10.510.10">
    <property type="entry name" value="Transferase(Phosphotransferase) domain 1"/>
    <property type="match status" value="1"/>
</dbReference>
<dbReference type="Gene3D" id="3.30.200.20">
    <property type="entry name" value="Phosphorylase Kinase, domain 1"/>
    <property type="match status" value="1"/>
</dbReference>
<comment type="subcellular location">
    <subcellularLocation>
        <location evidence="1">Membrane</location>
        <topology evidence="1">Single-pass membrane protein</topology>
    </subcellularLocation>
</comment>
<dbReference type="SUPFAM" id="SSF56112">
    <property type="entry name" value="Protein kinase-like (PK-like)"/>
    <property type="match status" value="1"/>
</dbReference>
<dbReference type="GO" id="GO:0043235">
    <property type="term" value="C:receptor complex"/>
    <property type="evidence" value="ECO:0007669"/>
    <property type="project" value="TreeGrafter"/>
</dbReference>
<feature type="transmembrane region" description="Helical" evidence="5">
    <location>
        <begin position="654"/>
        <end position="673"/>
    </location>
</feature>
<dbReference type="AlphaFoldDB" id="A0A4C1U3C5"/>
<keyword evidence="5" id="KW-1133">Transmembrane helix</keyword>
<feature type="region of interest" description="Disordered" evidence="4">
    <location>
        <begin position="43"/>
        <end position="70"/>
    </location>
</feature>
<gene>
    <name evidence="7" type="primary">ABL</name>
    <name evidence="7" type="ORF">EVAR_93721_1</name>
</gene>
<name>A0A4C1U3C5_EUMVA</name>
<dbReference type="InterPro" id="IPR020635">
    <property type="entry name" value="Tyr_kinase_cat_dom"/>
</dbReference>
<comment type="caution">
    <text evidence="7">The sequence shown here is derived from an EMBL/GenBank/DDBJ whole genome shotgun (WGS) entry which is preliminary data.</text>
</comment>
<comment type="catalytic activity">
    <reaction evidence="2">
        <text>L-tyrosyl-[protein] + ATP = O-phospho-L-tyrosyl-[protein] + ADP + H(+)</text>
        <dbReference type="Rhea" id="RHEA:10596"/>
        <dbReference type="Rhea" id="RHEA-COMP:10136"/>
        <dbReference type="Rhea" id="RHEA-COMP:20101"/>
        <dbReference type="ChEBI" id="CHEBI:15378"/>
        <dbReference type="ChEBI" id="CHEBI:30616"/>
        <dbReference type="ChEBI" id="CHEBI:46858"/>
        <dbReference type="ChEBI" id="CHEBI:61978"/>
        <dbReference type="ChEBI" id="CHEBI:456216"/>
        <dbReference type="EC" id="2.7.10.1"/>
    </reaction>
</comment>
<dbReference type="GO" id="GO:0005886">
    <property type="term" value="C:plasma membrane"/>
    <property type="evidence" value="ECO:0007669"/>
    <property type="project" value="TreeGrafter"/>
</dbReference>
<protein>
    <submittedName>
        <fullName evidence="7">Tyrosine-protein kinase transforming protein Abl</fullName>
    </submittedName>
</protein>
<evidence type="ECO:0000256" key="2">
    <source>
        <dbReference type="ARBA" id="ARBA00051243"/>
    </source>
</evidence>
<evidence type="ECO:0000313" key="7">
    <source>
        <dbReference type="EMBL" id="GBP20607.1"/>
    </source>
</evidence>
<keyword evidence="3" id="KW-0067">ATP-binding</keyword>
<dbReference type="InterPro" id="IPR050122">
    <property type="entry name" value="RTK"/>
</dbReference>
<dbReference type="Proteomes" id="UP000299102">
    <property type="component" value="Unassembled WGS sequence"/>
</dbReference>
<dbReference type="InterPro" id="IPR017441">
    <property type="entry name" value="Protein_kinase_ATP_BS"/>
</dbReference>
<reference evidence="7 8" key="1">
    <citation type="journal article" date="2019" name="Commun. Biol.">
        <title>The bagworm genome reveals a unique fibroin gene that provides high tensile strength.</title>
        <authorList>
            <person name="Kono N."/>
            <person name="Nakamura H."/>
            <person name="Ohtoshi R."/>
            <person name="Tomita M."/>
            <person name="Numata K."/>
            <person name="Arakawa K."/>
        </authorList>
    </citation>
    <scope>NUCLEOTIDE SEQUENCE [LARGE SCALE GENOMIC DNA]</scope>
</reference>
<evidence type="ECO:0000256" key="3">
    <source>
        <dbReference type="PROSITE-ProRule" id="PRU10141"/>
    </source>
</evidence>
<evidence type="ECO:0000313" key="8">
    <source>
        <dbReference type="Proteomes" id="UP000299102"/>
    </source>
</evidence>
<feature type="compositionally biased region" description="Basic and acidic residues" evidence="4">
    <location>
        <begin position="52"/>
        <end position="70"/>
    </location>
</feature>
<proteinExistence type="predicted"/>
<keyword evidence="5" id="KW-0472">Membrane</keyword>
<evidence type="ECO:0000256" key="1">
    <source>
        <dbReference type="ARBA" id="ARBA00004167"/>
    </source>
</evidence>
<keyword evidence="3" id="KW-0547">Nucleotide-binding</keyword>
<evidence type="ECO:0000259" key="6">
    <source>
        <dbReference type="PROSITE" id="PS50011"/>
    </source>
</evidence>
<dbReference type="PANTHER" id="PTHR24416">
    <property type="entry name" value="TYROSINE-PROTEIN KINASE RECEPTOR"/>
    <property type="match status" value="1"/>
</dbReference>
<dbReference type="PROSITE" id="PS50011">
    <property type="entry name" value="PROTEIN_KINASE_DOM"/>
    <property type="match status" value="1"/>
</dbReference>
<dbReference type="InterPro" id="IPR011009">
    <property type="entry name" value="Kinase-like_dom_sf"/>
</dbReference>
<dbReference type="GO" id="GO:0005524">
    <property type="term" value="F:ATP binding"/>
    <property type="evidence" value="ECO:0007669"/>
    <property type="project" value="UniProtKB-UniRule"/>
</dbReference>
<dbReference type="InterPro" id="IPR001245">
    <property type="entry name" value="Ser-Thr/Tyr_kinase_cat_dom"/>
</dbReference>
<dbReference type="Pfam" id="PF07714">
    <property type="entry name" value="PK_Tyr_Ser-Thr"/>
    <property type="match status" value="1"/>
</dbReference>